<dbReference type="Pfam" id="PF00266">
    <property type="entry name" value="Aminotran_5"/>
    <property type="match status" value="1"/>
</dbReference>
<comment type="caution">
    <text evidence="2">The sequence shown here is derived from an EMBL/GenBank/DDBJ whole genome shotgun (WGS) entry which is preliminary data.</text>
</comment>
<dbReference type="InterPro" id="IPR015421">
    <property type="entry name" value="PyrdxlP-dep_Trfase_major"/>
</dbReference>
<accession>A0A6I0F537</accession>
<dbReference type="AlphaFoldDB" id="A0A6I0F537"/>
<organism evidence="2 3">
    <name type="scientific">Heliorestis acidaminivorans</name>
    <dbReference type="NCBI Taxonomy" id="553427"/>
    <lineage>
        <taxon>Bacteria</taxon>
        <taxon>Bacillati</taxon>
        <taxon>Bacillota</taxon>
        <taxon>Clostridia</taxon>
        <taxon>Eubacteriales</taxon>
        <taxon>Heliobacteriaceae</taxon>
        <taxon>Heliorestis</taxon>
    </lineage>
</organism>
<dbReference type="Proteomes" id="UP000468766">
    <property type="component" value="Unassembled WGS sequence"/>
</dbReference>
<dbReference type="InterPro" id="IPR000192">
    <property type="entry name" value="Aminotrans_V_dom"/>
</dbReference>
<dbReference type="Gene3D" id="3.40.640.10">
    <property type="entry name" value="Type I PLP-dependent aspartate aminotransferase-like (Major domain)"/>
    <property type="match status" value="1"/>
</dbReference>
<evidence type="ECO:0000259" key="1">
    <source>
        <dbReference type="Pfam" id="PF00266"/>
    </source>
</evidence>
<dbReference type="OrthoDB" id="9787096at2"/>
<dbReference type="RefSeq" id="WP_151620207.1">
    <property type="nucleotide sequence ID" value="NZ_WBXO01000006.1"/>
</dbReference>
<evidence type="ECO:0000313" key="2">
    <source>
        <dbReference type="EMBL" id="KAB2952347.1"/>
    </source>
</evidence>
<proteinExistence type="predicted"/>
<dbReference type="SUPFAM" id="SSF53383">
    <property type="entry name" value="PLP-dependent transferases"/>
    <property type="match status" value="1"/>
</dbReference>
<sequence length="487" mass="53649">MANAKYKFQLYRHLQASIPQIYGEAKKMADEIGIPPEIRGKFGLTGAISGCPAPLRKDVAEATERGGNEVIPLAKLVDEIREIVKDVYGDEWDVAPTSTCEAALWLCFDTLMTPPNLGRGDNYRARYIAPYEKHMHHQAAYGRPFPPKYKDLYADRGTTAGEYGFYGKRQNNLDTVIVPLAGAKYPVHGIKAHPVPLLTEVDPESAIEQMALAAEVHAPYLTGFTSIGYDTPGYGYGVKDEDGSPLLMKRIGELAHEYNVPFLVDNAWGIPFVGTDPRKVNADLIVYAMDKAAGAATSGLVIGREDLMVSVRRAIGMQGDRWGTTASYGKAAYVTFDPGKEALLSQVQALRTLRDNPEIMTRPVDDLERIVKEEFEKLNPKIRQGIIISKSYNSQAVEVNYEGTWKNNEIGFPIFAIEDMYAGSNILQTGLAQMGVIPTIAYDANIYISPGLGTTDEHGQIIENNMRYGVRALVQLMEIVGRHAGLV</sequence>
<name>A0A6I0F537_9FIRM</name>
<dbReference type="EMBL" id="WBXO01000006">
    <property type="protein sequence ID" value="KAB2952347.1"/>
    <property type="molecule type" value="Genomic_DNA"/>
</dbReference>
<evidence type="ECO:0000313" key="3">
    <source>
        <dbReference type="Proteomes" id="UP000468766"/>
    </source>
</evidence>
<dbReference type="InterPro" id="IPR015424">
    <property type="entry name" value="PyrdxlP-dep_Trfase"/>
</dbReference>
<gene>
    <name evidence="2" type="ORF">F9B85_09330</name>
</gene>
<feature type="domain" description="Aminotransferase class V" evidence="1">
    <location>
        <begin position="247"/>
        <end position="312"/>
    </location>
</feature>
<keyword evidence="3" id="KW-1185">Reference proteome</keyword>
<reference evidence="2 3" key="1">
    <citation type="submission" date="2019-10" db="EMBL/GenBank/DDBJ databases">
        <title>Whole-genome sequence of the extremophile Heliorestis acidaminivorans DSM 24790.</title>
        <authorList>
            <person name="Kyndt J.A."/>
            <person name="Meyer T.E."/>
        </authorList>
    </citation>
    <scope>NUCLEOTIDE SEQUENCE [LARGE SCALE GENOMIC DNA]</scope>
    <source>
        <strain evidence="2 3">DSM 24790</strain>
    </source>
</reference>
<protein>
    <recommendedName>
        <fullName evidence="1">Aminotransferase class V domain-containing protein</fullName>
    </recommendedName>
</protein>